<proteinExistence type="inferred from homology"/>
<sequence length="150" mass="17221">MNPFVISTIAVAMTSYLGSYYTRQGVNSEWYQCIKSNITPPSYVFPIVWSILYIFIAYAFGIAIQSNNKTLIYLFIVNLIYNVFWCYLYFGKKKLGPAFLIMGVLIGSVIQILRFAPNIITRLMVPYLIWLIFAACLNYDSISKETICTI</sequence>
<feature type="transmembrane region" description="Helical" evidence="6">
    <location>
        <begin position="6"/>
        <end position="22"/>
    </location>
</feature>
<dbReference type="CDD" id="cd15904">
    <property type="entry name" value="TSPO_MBR"/>
    <property type="match status" value="1"/>
</dbReference>
<dbReference type="InterPro" id="IPR038330">
    <property type="entry name" value="TspO/MBR-related_sf"/>
</dbReference>
<organism evidence="7">
    <name type="scientific">viral metagenome</name>
    <dbReference type="NCBI Taxonomy" id="1070528"/>
    <lineage>
        <taxon>unclassified sequences</taxon>
        <taxon>metagenomes</taxon>
        <taxon>organismal metagenomes</taxon>
    </lineage>
</organism>
<dbReference type="GO" id="GO:0033013">
    <property type="term" value="P:tetrapyrrole metabolic process"/>
    <property type="evidence" value="ECO:0007669"/>
    <property type="project" value="UniProtKB-ARBA"/>
</dbReference>
<protein>
    <recommendedName>
        <fullName evidence="8">Tryptophan-rich sensory protein</fullName>
    </recommendedName>
</protein>
<evidence type="ECO:0000256" key="4">
    <source>
        <dbReference type="ARBA" id="ARBA00022989"/>
    </source>
</evidence>
<feature type="transmembrane region" description="Helical" evidence="6">
    <location>
        <begin position="43"/>
        <end position="64"/>
    </location>
</feature>
<keyword evidence="5 6" id="KW-0472">Membrane</keyword>
<keyword evidence="4 6" id="KW-1133">Transmembrane helix</keyword>
<name>A0A6C0LZP3_9ZZZZ</name>
<dbReference type="Gene3D" id="1.20.1260.100">
    <property type="entry name" value="TspO/MBR protein"/>
    <property type="match status" value="1"/>
</dbReference>
<dbReference type="PANTHER" id="PTHR10057:SF0">
    <property type="entry name" value="TRANSLOCATOR PROTEIN"/>
    <property type="match status" value="1"/>
</dbReference>
<dbReference type="PANTHER" id="PTHR10057">
    <property type="entry name" value="PERIPHERAL-TYPE BENZODIAZEPINE RECEPTOR"/>
    <property type="match status" value="1"/>
</dbReference>
<evidence type="ECO:0008006" key="8">
    <source>
        <dbReference type="Google" id="ProtNLM"/>
    </source>
</evidence>
<comment type="similarity">
    <text evidence="2">Belongs to the TspO/BZRP family.</text>
</comment>
<evidence type="ECO:0000256" key="1">
    <source>
        <dbReference type="ARBA" id="ARBA00004141"/>
    </source>
</evidence>
<reference evidence="7" key="1">
    <citation type="journal article" date="2020" name="Nature">
        <title>Giant virus diversity and host interactions through global metagenomics.</title>
        <authorList>
            <person name="Schulz F."/>
            <person name="Roux S."/>
            <person name="Paez-Espino D."/>
            <person name="Jungbluth S."/>
            <person name="Walsh D.A."/>
            <person name="Denef V.J."/>
            <person name="McMahon K.D."/>
            <person name="Konstantinidis K.T."/>
            <person name="Eloe-Fadrosh E.A."/>
            <person name="Kyrpides N.C."/>
            <person name="Woyke T."/>
        </authorList>
    </citation>
    <scope>NUCLEOTIDE SEQUENCE</scope>
    <source>
        <strain evidence="7">GVMAG-S-1035085-51</strain>
    </source>
</reference>
<comment type="subcellular location">
    <subcellularLocation>
        <location evidence="1">Membrane</location>
        <topology evidence="1">Multi-pass membrane protein</topology>
    </subcellularLocation>
</comment>
<evidence type="ECO:0000256" key="3">
    <source>
        <dbReference type="ARBA" id="ARBA00022692"/>
    </source>
</evidence>
<accession>A0A6C0LZP3</accession>
<dbReference type="InterPro" id="IPR004307">
    <property type="entry name" value="TspO_MBR"/>
</dbReference>
<evidence type="ECO:0000256" key="5">
    <source>
        <dbReference type="ARBA" id="ARBA00023136"/>
    </source>
</evidence>
<dbReference type="EMBL" id="MN740611">
    <property type="protein sequence ID" value="QHU35763.1"/>
    <property type="molecule type" value="Genomic_DNA"/>
</dbReference>
<dbReference type="AlphaFoldDB" id="A0A6C0LZP3"/>
<dbReference type="Pfam" id="PF03073">
    <property type="entry name" value="TspO_MBR"/>
    <property type="match status" value="1"/>
</dbReference>
<keyword evidence="3 6" id="KW-0812">Transmembrane</keyword>
<feature type="transmembrane region" description="Helical" evidence="6">
    <location>
        <begin position="119"/>
        <end position="137"/>
    </location>
</feature>
<evidence type="ECO:0000313" key="7">
    <source>
        <dbReference type="EMBL" id="QHU35763.1"/>
    </source>
</evidence>
<evidence type="ECO:0000256" key="2">
    <source>
        <dbReference type="ARBA" id="ARBA00007524"/>
    </source>
</evidence>
<feature type="transmembrane region" description="Helical" evidence="6">
    <location>
        <begin position="95"/>
        <end position="113"/>
    </location>
</feature>
<dbReference type="GO" id="GO:0016020">
    <property type="term" value="C:membrane"/>
    <property type="evidence" value="ECO:0007669"/>
    <property type="project" value="UniProtKB-SubCell"/>
</dbReference>
<feature type="transmembrane region" description="Helical" evidence="6">
    <location>
        <begin position="70"/>
        <end position="90"/>
    </location>
</feature>
<evidence type="ECO:0000256" key="6">
    <source>
        <dbReference type="SAM" id="Phobius"/>
    </source>
</evidence>